<evidence type="ECO:0000313" key="4">
    <source>
        <dbReference type="Proteomes" id="UP001307849"/>
    </source>
</evidence>
<keyword evidence="4" id="KW-1185">Reference proteome</keyword>
<reference evidence="3 4" key="1">
    <citation type="submission" date="2019-10" db="EMBL/GenBank/DDBJ databases">
        <authorList>
            <person name="Palmer J.M."/>
        </authorList>
    </citation>
    <scope>NUCLEOTIDE SEQUENCE [LARGE SCALE GENOMIC DNA]</scope>
    <source>
        <strain evidence="3 4">TWF506</strain>
    </source>
</reference>
<proteinExistence type="predicted"/>
<name>A0AAN8RQ49_9PEZI</name>
<dbReference type="Proteomes" id="UP001307849">
    <property type="component" value="Unassembled WGS sequence"/>
</dbReference>
<feature type="transmembrane region" description="Helical" evidence="2">
    <location>
        <begin position="104"/>
        <end position="124"/>
    </location>
</feature>
<evidence type="ECO:0000256" key="2">
    <source>
        <dbReference type="SAM" id="Phobius"/>
    </source>
</evidence>
<sequence length="266" mass="28886">MPAVNFSIPPDLLTVSHSPPSISLSISTTTFTATLTTTFTLTTPNIINNITNKNFSTIISSLSSLPPPISRNVPGISPFSPYLTSNAMTNETMLTNAIFSHPAIITWASLFSAFLLFAGVVFGLQKVMRRVRARKWIKGQLLCGRGAAGSDTTTTTATNTNTNISPNDDMDGNTKPCCDDKSANESTDKEEKDKKLKKKRNRKVVFQGTWGVYGRGCEFINGSDLSLRADEGVDERSGSWSKRRDKRFAPGGANGRKMMVLPGRPG</sequence>
<accession>A0AAN8RQ49</accession>
<gene>
    <name evidence="3" type="ORF">TWF506_010717</name>
</gene>
<keyword evidence="2" id="KW-0472">Membrane</keyword>
<keyword evidence="2" id="KW-1133">Transmembrane helix</keyword>
<evidence type="ECO:0000313" key="3">
    <source>
        <dbReference type="EMBL" id="KAK6508636.1"/>
    </source>
</evidence>
<feature type="compositionally biased region" description="Low complexity" evidence="1">
    <location>
        <begin position="152"/>
        <end position="163"/>
    </location>
</feature>
<dbReference type="AlphaFoldDB" id="A0AAN8RQ49"/>
<keyword evidence="2" id="KW-0812">Transmembrane</keyword>
<evidence type="ECO:0000256" key="1">
    <source>
        <dbReference type="SAM" id="MobiDB-lite"/>
    </source>
</evidence>
<comment type="caution">
    <text evidence="3">The sequence shown here is derived from an EMBL/GenBank/DDBJ whole genome shotgun (WGS) entry which is preliminary data.</text>
</comment>
<feature type="compositionally biased region" description="Basic and acidic residues" evidence="1">
    <location>
        <begin position="177"/>
        <end position="194"/>
    </location>
</feature>
<protein>
    <submittedName>
        <fullName evidence="3">Uncharacterized protein</fullName>
    </submittedName>
</protein>
<feature type="region of interest" description="Disordered" evidence="1">
    <location>
        <begin position="148"/>
        <end position="195"/>
    </location>
</feature>
<organism evidence="3 4">
    <name type="scientific">Arthrobotrys conoides</name>
    <dbReference type="NCBI Taxonomy" id="74498"/>
    <lineage>
        <taxon>Eukaryota</taxon>
        <taxon>Fungi</taxon>
        <taxon>Dikarya</taxon>
        <taxon>Ascomycota</taxon>
        <taxon>Pezizomycotina</taxon>
        <taxon>Orbiliomycetes</taxon>
        <taxon>Orbiliales</taxon>
        <taxon>Orbiliaceae</taxon>
        <taxon>Arthrobotrys</taxon>
    </lineage>
</organism>
<feature type="region of interest" description="Disordered" evidence="1">
    <location>
        <begin position="230"/>
        <end position="266"/>
    </location>
</feature>
<dbReference type="EMBL" id="JAVHJM010000008">
    <property type="protein sequence ID" value="KAK6508636.1"/>
    <property type="molecule type" value="Genomic_DNA"/>
</dbReference>